<protein>
    <submittedName>
        <fullName evidence="2">DinB family protein</fullName>
    </submittedName>
</protein>
<evidence type="ECO:0000313" key="2">
    <source>
        <dbReference type="EMBL" id="RMB64116.1"/>
    </source>
</evidence>
<evidence type="ECO:0000259" key="1">
    <source>
        <dbReference type="Pfam" id="PF12867"/>
    </source>
</evidence>
<dbReference type="RefSeq" id="WP_121915912.1">
    <property type="nucleotide sequence ID" value="NZ_REFV01000001.1"/>
</dbReference>
<dbReference type="OrthoDB" id="824606at2"/>
<name>A0A3M0H363_9FLAO</name>
<dbReference type="SUPFAM" id="SSF109854">
    <property type="entry name" value="DinB/YfiT-like putative metalloenzymes"/>
    <property type="match status" value="1"/>
</dbReference>
<dbReference type="AlphaFoldDB" id="A0A3M0H363"/>
<gene>
    <name evidence="2" type="ORF">EAX61_01700</name>
</gene>
<sequence>MDTQTSKLVALWEESRTRLEKIVNTITTNDLRKTLAPSPNSIGFLLQHIAEVELLFAKNVFDAKDTKVIAKTIIAQHDTGEWTDLESIISNLDRSRKSLQAIISQQRDSDWDDDVITKEFGTRTKTQALGRITSHTAYHAGQVKIILKYGSDNS</sequence>
<dbReference type="InterPro" id="IPR034660">
    <property type="entry name" value="DinB/YfiT-like"/>
</dbReference>
<dbReference type="Gene3D" id="1.20.120.450">
    <property type="entry name" value="dinb family like domain"/>
    <property type="match status" value="1"/>
</dbReference>
<proteinExistence type="predicted"/>
<keyword evidence="3" id="KW-1185">Reference proteome</keyword>
<dbReference type="InterPro" id="IPR024775">
    <property type="entry name" value="DinB-like"/>
</dbReference>
<evidence type="ECO:0000313" key="3">
    <source>
        <dbReference type="Proteomes" id="UP000281985"/>
    </source>
</evidence>
<comment type="caution">
    <text evidence="2">The sequence shown here is derived from an EMBL/GenBank/DDBJ whole genome shotgun (WGS) entry which is preliminary data.</text>
</comment>
<dbReference type="Pfam" id="PF12867">
    <property type="entry name" value="DinB_2"/>
    <property type="match status" value="1"/>
</dbReference>
<dbReference type="EMBL" id="REFV01000001">
    <property type="protein sequence ID" value="RMB64116.1"/>
    <property type="molecule type" value="Genomic_DNA"/>
</dbReference>
<feature type="domain" description="DinB-like" evidence="1">
    <location>
        <begin position="12"/>
        <end position="143"/>
    </location>
</feature>
<accession>A0A3M0H363</accession>
<organism evidence="2 3">
    <name type="scientific">Dokdonia sinensis</name>
    <dbReference type="NCBI Taxonomy" id="2479847"/>
    <lineage>
        <taxon>Bacteria</taxon>
        <taxon>Pseudomonadati</taxon>
        <taxon>Bacteroidota</taxon>
        <taxon>Flavobacteriia</taxon>
        <taxon>Flavobacteriales</taxon>
        <taxon>Flavobacteriaceae</taxon>
        <taxon>Dokdonia</taxon>
    </lineage>
</organism>
<dbReference type="Proteomes" id="UP000281985">
    <property type="component" value="Unassembled WGS sequence"/>
</dbReference>
<reference evidence="2 3" key="1">
    <citation type="submission" date="2018-10" db="EMBL/GenBank/DDBJ databases">
        <title>Dokdonia luteus sp. nov., isolated from sea water.</title>
        <authorList>
            <person name="Zhou L.Y."/>
            <person name="Du Z.J."/>
        </authorList>
    </citation>
    <scope>NUCLEOTIDE SEQUENCE [LARGE SCALE GENOMIC DNA]</scope>
    <source>
        <strain evidence="2 3">SH27</strain>
    </source>
</reference>